<feature type="region of interest" description="Disordered" evidence="1">
    <location>
        <begin position="334"/>
        <end position="368"/>
    </location>
</feature>
<dbReference type="EMBL" id="HBHJ01009226">
    <property type="protein sequence ID" value="CAD9675207.1"/>
    <property type="molecule type" value="Transcribed_RNA"/>
</dbReference>
<accession>A0A7S2W900</accession>
<proteinExistence type="predicted"/>
<reference evidence="2" key="1">
    <citation type="submission" date="2021-01" db="EMBL/GenBank/DDBJ databases">
        <authorList>
            <person name="Corre E."/>
            <person name="Pelletier E."/>
            <person name="Niang G."/>
            <person name="Scheremetjew M."/>
            <person name="Finn R."/>
            <person name="Kale V."/>
            <person name="Holt S."/>
            <person name="Cochrane G."/>
            <person name="Meng A."/>
            <person name="Brown T."/>
            <person name="Cohen L."/>
        </authorList>
    </citation>
    <scope>NUCLEOTIDE SEQUENCE</scope>
    <source>
        <strain evidence="2">CCMP1243</strain>
    </source>
</reference>
<evidence type="ECO:0000313" key="2">
    <source>
        <dbReference type="EMBL" id="CAD9675207.1"/>
    </source>
</evidence>
<protein>
    <submittedName>
        <fullName evidence="2">Uncharacterized protein</fullName>
    </submittedName>
</protein>
<dbReference type="AlphaFoldDB" id="A0A7S2W900"/>
<organism evidence="2">
    <name type="scientific">Rhizochromulina marina</name>
    <dbReference type="NCBI Taxonomy" id="1034831"/>
    <lineage>
        <taxon>Eukaryota</taxon>
        <taxon>Sar</taxon>
        <taxon>Stramenopiles</taxon>
        <taxon>Ochrophyta</taxon>
        <taxon>Dictyochophyceae</taxon>
        <taxon>Rhizochromulinales</taxon>
        <taxon>Rhizochromulina</taxon>
    </lineage>
</organism>
<feature type="compositionally biased region" description="Low complexity" evidence="1">
    <location>
        <begin position="234"/>
        <end position="244"/>
    </location>
</feature>
<feature type="region of interest" description="Disordered" evidence="1">
    <location>
        <begin position="1"/>
        <end position="36"/>
    </location>
</feature>
<gene>
    <name evidence="2" type="ORF">RMAR1173_LOCUS6008</name>
</gene>
<feature type="region of interest" description="Disordered" evidence="1">
    <location>
        <begin position="42"/>
        <end position="61"/>
    </location>
</feature>
<sequence length="368" mass="38922">MPVPARGQGRSALAPLTVPLPRANTTGEETADPGHASAEAVALGGRGADRKTTPPPRRPKRLSGFVVFARLRRPRLLRLDRTHGASYSELYALNNQVNDTLLSEWNLVDKEVRQEFNDIATLCCSTSPLPSPVPPASPRSPASPLGGCSMTSPTGEGGCSRADFWGWMSVAFEHRIGRVLALAEGQLADPARASKTRDRRKKRKSQAAAPPPARAAAAAEKLLPCANTHRRHQSAASVADVSQASKRRHSFSDTSSPRPTPTAAALVAAAAAAARLLEGRGLASDAALAAAADPAVGVMDSSGLLKCLQQLQFPADAKGPSPPMVRAFSALMMQLPKQPPRESGPGHQRIERLASHRPFLQDENGIEG</sequence>
<evidence type="ECO:0000256" key="1">
    <source>
        <dbReference type="SAM" id="MobiDB-lite"/>
    </source>
</evidence>
<name>A0A7S2W900_9STRA</name>
<feature type="region of interest" description="Disordered" evidence="1">
    <location>
        <begin position="190"/>
        <end position="260"/>
    </location>
</feature>